<gene>
    <name evidence="3" type="ORF">MEDL_43916</name>
</gene>
<accession>A0A8S3TJ43</accession>
<keyword evidence="4" id="KW-1185">Reference proteome</keyword>
<evidence type="ECO:0000313" key="3">
    <source>
        <dbReference type="EMBL" id="CAG2231098.1"/>
    </source>
</evidence>
<dbReference type="CDD" id="cd17082">
    <property type="entry name" value="RAWUL_PCGF2_like"/>
    <property type="match status" value="1"/>
</dbReference>
<dbReference type="Proteomes" id="UP000683360">
    <property type="component" value="Unassembled WGS sequence"/>
</dbReference>
<sequence>MKRRRDFYAAYPIDKDRPPGPSEDRGNEDHDRLIYTEDEKISLELELFAGFNPSEHLESTADSDPDKLKEKDIRYLLCPAGVCVGHLKKFVRLKFDIPKKYKIDVYHSDEPLKDDLTLMDIAYIYTWRRLGGIIKPNDGQCHLSNGIYTESSTQVRG</sequence>
<evidence type="ECO:0000313" key="4">
    <source>
        <dbReference type="Proteomes" id="UP000683360"/>
    </source>
</evidence>
<dbReference type="PANTHER" id="PTHR10825">
    <property type="entry name" value="RING FINGER DOMAIN-CONTAINING, POLYCOMB GROUP COMPONENT"/>
    <property type="match status" value="1"/>
</dbReference>
<dbReference type="Gene3D" id="3.10.20.90">
    <property type="entry name" value="Phosphatidylinositol 3-kinase Catalytic Subunit, Chain A, domain 1"/>
    <property type="match status" value="1"/>
</dbReference>
<dbReference type="AlphaFoldDB" id="A0A8S3TJ43"/>
<proteinExistence type="predicted"/>
<dbReference type="GO" id="GO:0035102">
    <property type="term" value="C:PRC1 complex"/>
    <property type="evidence" value="ECO:0007669"/>
    <property type="project" value="TreeGrafter"/>
</dbReference>
<feature type="compositionally biased region" description="Basic and acidic residues" evidence="1">
    <location>
        <begin position="13"/>
        <end position="31"/>
    </location>
</feature>
<dbReference type="PANTHER" id="PTHR10825:SF72">
    <property type="entry name" value="UBIQUITIN-LIKE DOMAIN-CONTAINING PROTEIN"/>
    <property type="match status" value="1"/>
</dbReference>
<feature type="domain" description="RAWUL" evidence="2">
    <location>
        <begin position="74"/>
        <end position="129"/>
    </location>
</feature>
<dbReference type="OrthoDB" id="1305878at2759"/>
<protein>
    <submittedName>
        <fullName evidence="3">PCGF4</fullName>
    </submittedName>
</protein>
<evidence type="ECO:0000256" key="1">
    <source>
        <dbReference type="SAM" id="MobiDB-lite"/>
    </source>
</evidence>
<feature type="region of interest" description="Disordered" evidence="1">
    <location>
        <begin position="1"/>
        <end position="31"/>
    </location>
</feature>
<organism evidence="3 4">
    <name type="scientific">Mytilus edulis</name>
    <name type="common">Blue mussel</name>
    <dbReference type="NCBI Taxonomy" id="6550"/>
    <lineage>
        <taxon>Eukaryota</taxon>
        <taxon>Metazoa</taxon>
        <taxon>Spiralia</taxon>
        <taxon>Lophotrochozoa</taxon>
        <taxon>Mollusca</taxon>
        <taxon>Bivalvia</taxon>
        <taxon>Autobranchia</taxon>
        <taxon>Pteriomorphia</taxon>
        <taxon>Mytilida</taxon>
        <taxon>Mytiloidea</taxon>
        <taxon>Mytilidae</taxon>
        <taxon>Mytilinae</taxon>
        <taxon>Mytilus</taxon>
    </lineage>
</organism>
<evidence type="ECO:0000259" key="2">
    <source>
        <dbReference type="Pfam" id="PF16207"/>
    </source>
</evidence>
<name>A0A8S3TJ43_MYTED</name>
<reference evidence="3" key="1">
    <citation type="submission" date="2021-03" db="EMBL/GenBank/DDBJ databases">
        <authorList>
            <person name="Bekaert M."/>
        </authorList>
    </citation>
    <scope>NUCLEOTIDE SEQUENCE</scope>
</reference>
<dbReference type="EMBL" id="CAJPWZ010002131">
    <property type="protein sequence ID" value="CAG2231098.1"/>
    <property type="molecule type" value="Genomic_DNA"/>
</dbReference>
<comment type="caution">
    <text evidence="3">The sequence shown here is derived from an EMBL/GenBank/DDBJ whole genome shotgun (WGS) entry which is preliminary data.</text>
</comment>
<dbReference type="GO" id="GO:0000122">
    <property type="term" value="P:negative regulation of transcription by RNA polymerase II"/>
    <property type="evidence" value="ECO:0007669"/>
    <property type="project" value="TreeGrafter"/>
</dbReference>
<dbReference type="InterPro" id="IPR032443">
    <property type="entry name" value="RAWUL"/>
</dbReference>
<dbReference type="Pfam" id="PF16207">
    <property type="entry name" value="RAWUL"/>
    <property type="match status" value="1"/>
</dbReference>
<dbReference type="GO" id="GO:1990841">
    <property type="term" value="F:promoter-specific chromatin binding"/>
    <property type="evidence" value="ECO:0007669"/>
    <property type="project" value="TreeGrafter"/>
</dbReference>